<gene>
    <name evidence="1" type="ORF">FRX31_012060</name>
</gene>
<dbReference type="OrthoDB" id="1936865at2759"/>
<name>A0A7J6WN19_THATH</name>
<dbReference type="AlphaFoldDB" id="A0A7J6WN19"/>
<dbReference type="InterPro" id="IPR008949">
    <property type="entry name" value="Isoprenoid_synthase_dom_sf"/>
</dbReference>
<accession>A0A7J6WN19</accession>
<reference evidence="1 2" key="1">
    <citation type="submission" date="2020-06" db="EMBL/GenBank/DDBJ databases">
        <title>Transcriptomic and genomic resources for Thalictrum thalictroides and T. hernandezii: Facilitating candidate gene discovery in an emerging model plant lineage.</title>
        <authorList>
            <person name="Arias T."/>
            <person name="Riano-Pachon D.M."/>
            <person name="Di Stilio V.S."/>
        </authorList>
    </citation>
    <scope>NUCLEOTIDE SEQUENCE [LARGE SCALE GENOMIC DNA]</scope>
    <source>
        <strain evidence="2">cv. WT478/WT964</strain>
        <tissue evidence="1">Leaves</tissue>
    </source>
</reference>
<keyword evidence="2" id="KW-1185">Reference proteome</keyword>
<dbReference type="SUPFAM" id="SSF48576">
    <property type="entry name" value="Terpenoid synthases"/>
    <property type="match status" value="1"/>
</dbReference>
<dbReference type="Pfam" id="PF19086">
    <property type="entry name" value="Terpene_syn_C_2"/>
    <property type="match status" value="1"/>
</dbReference>
<dbReference type="Gene3D" id="1.10.600.10">
    <property type="entry name" value="Farnesyl Diphosphate Synthase"/>
    <property type="match status" value="1"/>
</dbReference>
<organism evidence="1 2">
    <name type="scientific">Thalictrum thalictroides</name>
    <name type="common">Rue-anemone</name>
    <name type="synonym">Anemone thalictroides</name>
    <dbReference type="NCBI Taxonomy" id="46969"/>
    <lineage>
        <taxon>Eukaryota</taxon>
        <taxon>Viridiplantae</taxon>
        <taxon>Streptophyta</taxon>
        <taxon>Embryophyta</taxon>
        <taxon>Tracheophyta</taxon>
        <taxon>Spermatophyta</taxon>
        <taxon>Magnoliopsida</taxon>
        <taxon>Ranunculales</taxon>
        <taxon>Ranunculaceae</taxon>
        <taxon>Thalictroideae</taxon>
        <taxon>Thalictrum</taxon>
    </lineage>
</organism>
<dbReference type="Proteomes" id="UP000554482">
    <property type="component" value="Unassembled WGS sequence"/>
</dbReference>
<evidence type="ECO:0000313" key="2">
    <source>
        <dbReference type="Proteomes" id="UP000554482"/>
    </source>
</evidence>
<feature type="non-terminal residue" evidence="1">
    <location>
        <position position="1"/>
    </location>
</feature>
<protein>
    <submittedName>
        <fullName evidence="1">Terpene synthase</fullName>
    </submittedName>
</protein>
<sequence>MRLCNDLASSSAGLDRDDGPSAIQCYMKEANTSEQDARDKIRSLIFEMWKKINESIYDSPFEQSFVDIAMNHARTAHSIYRLGDGMSFQDLETS</sequence>
<comment type="caution">
    <text evidence="1">The sequence shown here is derived from an EMBL/GenBank/DDBJ whole genome shotgun (WGS) entry which is preliminary data.</text>
</comment>
<evidence type="ECO:0000313" key="1">
    <source>
        <dbReference type="EMBL" id="KAF5198353.1"/>
    </source>
</evidence>
<dbReference type="EMBL" id="JABWDY010013346">
    <property type="protein sequence ID" value="KAF5198353.1"/>
    <property type="molecule type" value="Genomic_DNA"/>
</dbReference>
<proteinExistence type="predicted"/>